<protein>
    <recommendedName>
        <fullName evidence="13">Nucleoporin Nup133/Nup155-like C-terminal domain-containing protein</fullName>
    </recommendedName>
</protein>
<keyword evidence="4" id="KW-0509">mRNA transport</keyword>
<keyword evidence="3" id="KW-0813">Transport</keyword>
<dbReference type="Proteomes" id="UP000800200">
    <property type="component" value="Unassembled WGS sequence"/>
</dbReference>
<feature type="compositionally biased region" description="Polar residues" evidence="8">
    <location>
        <begin position="1"/>
        <end position="17"/>
    </location>
</feature>
<evidence type="ECO:0000256" key="8">
    <source>
        <dbReference type="SAM" id="MobiDB-lite"/>
    </source>
</evidence>
<dbReference type="EMBL" id="ML994678">
    <property type="protein sequence ID" value="KAF2178114.1"/>
    <property type="molecule type" value="Genomic_DNA"/>
</dbReference>
<dbReference type="GO" id="GO:0017056">
    <property type="term" value="F:structural constituent of nuclear pore"/>
    <property type="evidence" value="ECO:0007669"/>
    <property type="project" value="InterPro"/>
</dbReference>
<evidence type="ECO:0008006" key="13">
    <source>
        <dbReference type="Google" id="ProtNLM"/>
    </source>
</evidence>
<feature type="compositionally biased region" description="Polar residues" evidence="8">
    <location>
        <begin position="44"/>
        <end position="64"/>
    </location>
</feature>
<dbReference type="PANTHER" id="PTHR13405">
    <property type="entry name" value="NUCLEAR PORE COMPLEX PROTEIN NUP133"/>
    <property type="match status" value="1"/>
</dbReference>
<keyword evidence="12" id="KW-1185">Reference proteome</keyword>
<feature type="region of interest" description="Disordered" evidence="8">
    <location>
        <begin position="1"/>
        <end position="65"/>
    </location>
</feature>
<name>A0A6A6DF41_9PEZI</name>
<dbReference type="InterPro" id="IPR007187">
    <property type="entry name" value="Nucleoporin_Nup133/Nup155_C"/>
</dbReference>
<evidence type="ECO:0000256" key="7">
    <source>
        <dbReference type="ARBA" id="ARBA00023242"/>
    </source>
</evidence>
<dbReference type="PANTHER" id="PTHR13405:SF11">
    <property type="entry name" value="NUCLEAR PORE COMPLEX PROTEIN NUP133"/>
    <property type="match status" value="1"/>
</dbReference>
<comment type="similarity">
    <text evidence="2">Belongs to the nucleoporin Nup133 family.</text>
</comment>
<gene>
    <name evidence="11" type="ORF">K469DRAFT_804028</name>
</gene>
<keyword evidence="7" id="KW-0539">Nucleus</keyword>
<evidence type="ECO:0000259" key="10">
    <source>
        <dbReference type="Pfam" id="PF08801"/>
    </source>
</evidence>
<keyword evidence="6" id="KW-0811">Translocation</keyword>
<evidence type="ECO:0000313" key="11">
    <source>
        <dbReference type="EMBL" id="KAF2178114.1"/>
    </source>
</evidence>
<dbReference type="InterPro" id="IPR037624">
    <property type="entry name" value="Nup133-like"/>
</dbReference>
<reference evidence="11" key="1">
    <citation type="journal article" date="2020" name="Stud. Mycol.">
        <title>101 Dothideomycetes genomes: a test case for predicting lifestyles and emergence of pathogens.</title>
        <authorList>
            <person name="Haridas S."/>
            <person name="Albert R."/>
            <person name="Binder M."/>
            <person name="Bloem J."/>
            <person name="Labutti K."/>
            <person name="Salamov A."/>
            <person name="Andreopoulos B."/>
            <person name="Baker S."/>
            <person name="Barry K."/>
            <person name="Bills G."/>
            <person name="Bluhm B."/>
            <person name="Cannon C."/>
            <person name="Castanera R."/>
            <person name="Culley D."/>
            <person name="Daum C."/>
            <person name="Ezra D."/>
            <person name="Gonzalez J."/>
            <person name="Henrissat B."/>
            <person name="Kuo A."/>
            <person name="Liang C."/>
            <person name="Lipzen A."/>
            <person name="Lutzoni F."/>
            <person name="Magnuson J."/>
            <person name="Mondo S."/>
            <person name="Nolan M."/>
            <person name="Ohm R."/>
            <person name="Pangilinan J."/>
            <person name="Park H.-J."/>
            <person name="Ramirez L."/>
            <person name="Alfaro M."/>
            <person name="Sun H."/>
            <person name="Tritt A."/>
            <person name="Yoshinaga Y."/>
            <person name="Zwiers L.-H."/>
            <person name="Turgeon B."/>
            <person name="Goodwin S."/>
            <person name="Spatafora J."/>
            <person name="Crous P."/>
            <person name="Grigoriev I."/>
        </authorList>
    </citation>
    <scope>NUCLEOTIDE SEQUENCE</scope>
    <source>
        <strain evidence="11">CBS 207.26</strain>
    </source>
</reference>
<dbReference type="GO" id="GO:0016973">
    <property type="term" value="P:poly(A)+ mRNA export from nucleus"/>
    <property type="evidence" value="ECO:0007669"/>
    <property type="project" value="TreeGrafter"/>
</dbReference>
<dbReference type="GO" id="GO:0000972">
    <property type="term" value="P:transcription-dependent tethering of RNA polymerase II gene DNA at nuclear periphery"/>
    <property type="evidence" value="ECO:0007669"/>
    <property type="project" value="TreeGrafter"/>
</dbReference>
<feature type="compositionally biased region" description="Acidic residues" evidence="8">
    <location>
        <begin position="1331"/>
        <end position="1350"/>
    </location>
</feature>
<dbReference type="GO" id="GO:0006606">
    <property type="term" value="P:protein import into nucleus"/>
    <property type="evidence" value="ECO:0007669"/>
    <property type="project" value="TreeGrafter"/>
</dbReference>
<evidence type="ECO:0000256" key="1">
    <source>
        <dbReference type="ARBA" id="ARBA00004259"/>
    </source>
</evidence>
<feature type="domain" description="Nucleoporin Nup133/Nup155-like N-terminal" evidence="10">
    <location>
        <begin position="102"/>
        <end position="529"/>
    </location>
</feature>
<feature type="domain" description="Nucleoporin Nup133/Nup155-like C-terminal" evidence="9">
    <location>
        <begin position="642"/>
        <end position="1285"/>
    </location>
</feature>
<evidence type="ECO:0000259" key="9">
    <source>
        <dbReference type="Pfam" id="PF03177"/>
    </source>
</evidence>
<sequence>MFSSEVTAQSLRGSSLRNPRRRQRKDSDSLRQQPHRKRSKLSEDTFNSPSSTHVNGNGSASMNGHVSYGEVDSSLVVVDMPVREKKPSAKRGQKDDGGMYLTKNENYSVRKLPSFPNHLCSDSAPFRAFALPSSGFALALTSEHALAWDYTCVASPPKVLTLPLPFGLRPSDPLPLGAIVRNGPTNDFGIVAVAPSTGKITFWENVDSAEARSHFPQRHQGVDGSVGRIYSGELITGLVDIEHAGYVLIFSSGRLAQLTLRDSQGRPNITVNFLHSSTSSNSGFFNIKGLLGSAIRKPIASVKARASESKGQMEVITATKDGLLQFWDLNWSGQQLFKKEINMYTEASAALQAGTAPESRGQHDIQFLDFAILNQPRTHDSQISLPYQQRNTNLLALVALSGVSHLEYSLLEVDLTENTCVISRAVPVRQFQQSQLPKEPTATLLLPEPGHTAFVQFPNAIVIASLAEPEESPDAQLLSDSGRPSLPYQDAIYFREDHHVQVCGCAVEQSGRKDRQSSAVLFVQSFGIIQITALPPATDDEAIGRHKVTAGSKLEQATFFSTIPDNILDFSIRSRHVFGQEEVEKAAEEISTGILTSSFEFVEKVTSSMDDQIRKRRGALRNLVSHLRSDYPPLSFKTKWRLLWDAEKLAAAQQLWKRYEERRQDQQKHPEAYAEKPLFPDLVTMLHDRYKTQIRPEFGETDPVRQYFLKDVNRLEIILPWGWQLLRTAYLDGSKDRPSVMQRISEANDVTLVALETAFNFRQENIEFYGLDPDSLEDGLLMPDKGYDALPQFWTSTHNIVHATRHLVDVGRATAVESFEHGTLEDLAAKIAKDNPRLVKICCQIHIERFRWALEQSDERTRDTGQKLKKEFDDKVRSVQIYKLVDIDATEGMNLAEHYRDMPTLVNLIWDETKFLTETKESTSSKMEEAECLVKLNRIRERIRRYFDKYGEPWADAFYSRYIEEHRSARLFMKDYLNQSALTKFLRAEPSRARLRWINEVCGEKDYEAAGKALLEVATHQEQNAWCKKVELSIAKLAILCGKQQKLEDGEKAEDDLIEKTEAELNYAKVQDRVYDLLSPTISGALDDESALQLLKDEFAQGHLSDRPAHQQLLHQGFEHLINHRVMQPLLLIDVLTLMTYDHSIQSNQFAFALNALAIAWDGMDKTTRESTLRIIWKRIYIQDDWASINDTKDITDDQLTEDLVQTMLGYTLGQVFRMLEESDRYQVVLPPAPHKVLGAGCTNEELSGRFKSEDLRNPIISDNLADDEILQTFVEKHRLDEWFDTTAKIAKEYAEPVEQQDGDQMFGSTDSNSDEGEAPPSEATSTDAPEAFDGDDEQSVDQDVEMEDR</sequence>
<dbReference type="GO" id="GO:0031080">
    <property type="term" value="C:nuclear pore outer ring"/>
    <property type="evidence" value="ECO:0007669"/>
    <property type="project" value="TreeGrafter"/>
</dbReference>
<dbReference type="Gene3D" id="2.130.10.10">
    <property type="entry name" value="YVTN repeat-like/Quinoprotein amine dehydrogenase"/>
    <property type="match status" value="1"/>
</dbReference>
<evidence type="ECO:0000256" key="2">
    <source>
        <dbReference type="ARBA" id="ARBA00005569"/>
    </source>
</evidence>
<accession>A0A6A6DF41</accession>
<dbReference type="OrthoDB" id="103454at2759"/>
<dbReference type="Gene3D" id="1.20.58.1380">
    <property type="match status" value="1"/>
</dbReference>
<dbReference type="InterPro" id="IPR014908">
    <property type="entry name" value="Nucleoporin_Nup133/Nup155_N"/>
</dbReference>
<organism evidence="11 12">
    <name type="scientific">Zopfia rhizophila CBS 207.26</name>
    <dbReference type="NCBI Taxonomy" id="1314779"/>
    <lineage>
        <taxon>Eukaryota</taxon>
        <taxon>Fungi</taxon>
        <taxon>Dikarya</taxon>
        <taxon>Ascomycota</taxon>
        <taxon>Pezizomycotina</taxon>
        <taxon>Dothideomycetes</taxon>
        <taxon>Dothideomycetes incertae sedis</taxon>
        <taxon>Zopfiaceae</taxon>
        <taxon>Zopfia</taxon>
    </lineage>
</organism>
<comment type="subcellular location">
    <subcellularLocation>
        <location evidence="1">Nucleus envelope</location>
    </subcellularLocation>
</comment>
<dbReference type="InterPro" id="IPR015943">
    <property type="entry name" value="WD40/YVTN_repeat-like_dom_sf"/>
</dbReference>
<evidence type="ECO:0000313" key="12">
    <source>
        <dbReference type="Proteomes" id="UP000800200"/>
    </source>
</evidence>
<dbReference type="Pfam" id="PF03177">
    <property type="entry name" value="Nucleoporin_C"/>
    <property type="match status" value="1"/>
</dbReference>
<proteinExistence type="inferred from homology"/>
<evidence type="ECO:0000256" key="3">
    <source>
        <dbReference type="ARBA" id="ARBA00022448"/>
    </source>
</evidence>
<evidence type="ECO:0000256" key="5">
    <source>
        <dbReference type="ARBA" id="ARBA00022927"/>
    </source>
</evidence>
<feature type="region of interest" description="Disordered" evidence="8">
    <location>
        <begin position="1295"/>
        <end position="1350"/>
    </location>
</feature>
<evidence type="ECO:0000256" key="4">
    <source>
        <dbReference type="ARBA" id="ARBA00022816"/>
    </source>
</evidence>
<keyword evidence="5" id="KW-0653">Protein transport</keyword>
<dbReference type="Pfam" id="PF08801">
    <property type="entry name" value="Nucleoporin_N"/>
    <property type="match status" value="1"/>
</dbReference>
<evidence type="ECO:0000256" key="6">
    <source>
        <dbReference type="ARBA" id="ARBA00023010"/>
    </source>
</evidence>
<dbReference type="SUPFAM" id="SSF117289">
    <property type="entry name" value="Nucleoporin domain"/>
    <property type="match status" value="1"/>
</dbReference>